<dbReference type="VEuPathDB" id="VectorBase:ASIS016700"/>
<dbReference type="EMBL" id="KE525352">
    <property type="protein sequence ID" value="KFB51686.1"/>
    <property type="molecule type" value="Genomic_DNA"/>
</dbReference>
<dbReference type="OMA" id="EETACCY"/>
<dbReference type="STRING" id="74873.A0A084WN92"/>
<dbReference type="Gene3D" id="3.80.10.10">
    <property type="entry name" value="Ribonuclease Inhibitor"/>
    <property type="match status" value="3"/>
</dbReference>
<evidence type="ECO:0000313" key="3">
    <source>
        <dbReference type="EMBL" id="KFB51686.1"/>
    </source>
</evidence>
<dbReference type="AlphaFoldDB" id="A0A084WN92"/>
<evidence type="ECO:0000313" key="5">
    <source>
        <dbReference type="Proteomes" id="UP000030765"/>
    </source>
</evidence>
<organism evidence="3">
    <name type="scientific">Anopheles sinensis</name>
    <name type="common">Mosquito</name>
    <dbReference type="NCBI Taxonomy" id="74873"/>
    <lineage>
        <taxon>Eukaryota</taxon>
        <taxon>Metazoa</taxon>
        <taxon>Ecdysozoa</taxon>
        <taxon>Arthropoda</taxon>
        <taxon>Hexapoda</taxon>
        <taxon>Insecta</taxon>
        <taxon>Pterygota</taxon>
        <taxon>Neoptera</taxon>
        <taxon>Endopterygota</taxon>
        <taxon>Diptera</taxon>
        <taxon>Nematocera</taxon>
        <taxon>Culicoidea</taxon>
        <taxon>Culicidae</taxon>
        <taxon>Anophelinae</taxon>
        <taxon>Anopheles</taxon>
    </lineage>
</organism>
<dbReference type="OrthoDB" id="7733317at2759"/>
<dbReference type="VEuPathDB" id="VectorBase:ASIC019771"/>
<accession>A0A084WN92</accession>
<dbReference type="EMBL" id="ATLV01024577">
    <property type="status" value="NOT_ANNOTATED_CDS"/>
    <property type="molecule type" value="Genomic_DNA"/>
</dbReference>
<evidence type="ECO:0000313" key="4">
    <source>
        <dbReference type="EnsemblMetazoa" id="ASIC019771-PA"/>
    </source>
</evidence>
<protein>
    <submittedName>
        <fullName evidence="3">AGAP007469-PA-like protein</fullName>
    </submittedName>
</protein>
<dbReference type="Pfam" id="PF13855">
    <property type="entry name" value="LRR_8"/>
    <property type="match status" value="1"/>
</dbReference>
<dbReference type="Proteomes" id="UP000030765">
    <property type="component" value="Unassembled WGS sequence"/>
</dbReference>
<dbReference type="InterPro" id="IPR050333">
    <property type="entry name" value="SLRP"/>
</dbReference>
<gene>
    <name evidence="3" type="ORF">ZHAS_00019771</name>
</gene>
<dbReference type="EnsemblMetazoa" id="ASIC019771-RA">
    <property type="protein sequence ID" value="ASIC019771-PA"/>
    <property type="gene ID" value="ASIC019771"/>
</dbReference>
<reference evidence="4" key="2">
    <citation type="submission" date="2020-05" db="UniProtKB">
        <authorList>
            <consortium name="EnsemblMetazoa"/>
        </authorList>
    </citation>
    <scope>IDENTIFICATION</scope>
</reference>
<sequence length="467" mass="51986">MARLGAIAKHWYEKPLHRRKLSLLPVQVLVVLICFQNLTLSCLAQCDSEGFLICIFTQVNMTSDGGAKLRRIIDDEDLYYAAIRIEKLIVSNSASGPFLLRIGEYSDSISYVQYRDAVFQLPPGSTITELYIGGSGVLRTFAAGKNGGLKELSVADCLFDRIPPSLGNLVNLRLLAINNCLLTGLRMDMFAANRNLEIVNLDANKIRQLFPLTANKNTPGLTITALNLANNQIERLDMAVFAHLTELEWLDLRYNGIIQLGASAQIVFPSLTKFSVDYNKISSVDLANVTFSKLYMVILDENALTDMPSRLGKIPDIRVLSVVKNKLKRLDLSMLRPLSATLESAYFSSNQIESVQASTPISMPQLELLGLDENKLTTINLTGCELPNIRPIVLSYNLFRTVPALFQRFPNVRLIMDGNPLKCSTLMPLKNRLTDRRLTVNTLWMNGKCPTNGSIPISDEETACCYN</sequence>
<proteinExistence type="predicted"/>
<keyword evidence="5" id="KW-1185">Reference proteome</keyword>
<evidence type="ECO:0000256" key="2">
    <source>
        <dbReference type="ARBA" id="ARBA00022737"/>
    </source>
</evidence>
<dbReference type="PANTHER" id="PTHR45712:SF22">
    <property type="entry name" value="INSULIN-LIKE GROWTH FACTOR-BINDING PROTEIN COMPLEX ACID LABILE SUBUNIT"/>
    <property type="match status" value="1"/>
</dbReference>
<dbReference type="SMART" id="SM00369">
    <property type="entry name" value="LRR_TYP"/>
    <property type="match status" value="5"/>
</dbReference>
<dbReference type="InterPro" id="IPR001611">
    <property type="entry name" value="Leu-rich_rpt"/>
</dbReference>
<dbReference type="PANTHER" id="PTHR45712">
    <property type="entry name" value="AGAP008170-PA"/>
    <property type="match status" value="1"/>
</dbReference>
<evidence type="ECO:0000256" key="1">
    <source>
        <dbReference type="ARBA" id="ARBA00022614"/>
    </source>
</evidence>
<dbReference type="InterPro" id="IPR003591">
    <property type="entry name" value="Leu-rich_rpt_typical-subtyp"/>
</dbReference>
<keyword evidence="1" id="KW-0433">Leucine-rich repeat</keyword>
<dbReference type="InterPro" id="IPR032675">
    <property type="entry name" value="LRR_dom_sf"/>
</dbReference>
<name>A0A084WN92_ANOSI</name>
<reference evidence="3 5" key="1">
    <citation type="journal article" date="2014" name="BMC Genomics">
        <title>Genome sequence of Anopheles sinensis provides insight into genetics basis of mosquito competence for malaria parasites.</title>
        <authorList>
            <person name="Zhou D."/>
            <person name="Zhang D."/>
            <person name="Ding G."/>
            <person name="Shi L."/>
            <person name="Hou Q."/>
            <person name="Ye Y."/>
            <person name="Xu Y."/>
            <person name="Zhou H."/>
            <person name="Xiong C."/>
            <person name="Li S."/>
            <person name="Yu J."/>
            <person name="Hong S."/>
            <person name="Yu X."/>
            <person name="Zou P."/>
            <person name="Chen C."/>
            <person name="Chang X."/>
            <person name="Wang W."/>
            <person name="Lv Y."/>
            <person name="Sun Y."/>
            <person name="Ma L."/>
            <person name="Shen B."/>
            <person name="Zhu C."/>
        </authorList>
    </citation>
    <scope>NUCLEOTIDE SEQUENCE [LARGE SCALE GENOMIC DNA]</scope>
</reference>
<keyword evidence="2" id="KW-0677">Repeat</keyword>
<dbReference type="SUPFAM" id="SSF52058">
    <property type="entry name" value="L domain-like"/>
    <property type="match status" value="1"/>
</dbReference>